<protein>
    <submittedName>
        <fullName evidence="8">Muscle-specific protein 20-like isoform X2</fullName>
    </submittedName>
</protein>
<keyword evidence="4" id="KW-0009">Actin-binding</keyword>
<dbReference type="PRINTS" id="PR00888">
    <property type="entry name" value="SM22CALPONIN"/>
</dbReference>
<feature type="region of interest" description="Disordered" evidence="6">
    <location>
        <begin position="168"/>
        <end position="188"/>
    </location>
</feature>
<dbReference type="AlphaFoldDB" id="A0AAV7K2R5"/>
<dbReference type="InterPro" id="IPR001997">
    <property type="entry name" value="Calponin/LIMCH1"/>
</dbReference>
<dbReference type="GO" id="GO:0031032">
    <property type="term" value="P:actomyosin structure organization"/>
    <property type="evidence" value="ECO:0007669"/>
    <property type="project" value="InterPro"/>
</dbReference>
<organism evidence="8 9">
    <name type="scientific">Oopsacas minuta</name>
    <dbReference type="NCBI Taxonomy" id="111878"/>
    <lineage>
        <taxon>Eukaryota</taxon>
        <taxon>Metazoa</taxon>
        <taxon>Porifera</taxon>
        <taxon>Hexactinellida</taxon>
        <taxon>Hexasterophora</taxon>
        <taxon>Lyssacinosida</taxon>
        <taxon>Leucopsacidae</taxon>
        <taxon>Oopsacas</taxon>
    </lineage>
</organism>
<dbReference type="SUPFAM" id="SSF47576">
    <property type="entry name" value="Calponin-homology domain, CH-domain"/>
    <property type="match status" value="1"/>
</dbReference>
<name>A0AAV7K2R5_9METZ</name>
<gene>
    <name evidence="8" type="ORF">LOD99_2738</name>
</gene>
<feature type="compositionally biased region" description="Polar residues" evidence="6">
    <location>
        <begin position="168"/>
        <end position="177"/>
    </location>
</feature>
<dbReference type="InterPro" id="IPR003096">
    <property type="entry name" value="SM22_calponin"/>
</dbReference>
<evidence type="ECO:0000313" key="9">
    <source>
        <dbReference type="Proteomes" id="UP001165289"/>
    </source>
</evidence>
<reference evidence="8 9" key="1">
    <citation type="journal article" date="2023" name="BMC Biol.">
        <title>The compact genome of the sponge Oopsacas minuta (Hexactinellida) is lacking key metazoan core genes.</title>
        <authorList>
            <person name="Santini S."/>
            <person name="Schenkelaars Q."/>
            <person name="Jourda C."/>
            <person name="Duchesne M."/>
            <person name="Belahbib H."/>
            <person name="Rocher C."/>
            <person name="Selva M."/>
            <person name="Riesgo A."/>
            <person name="Vervoort M."/>
            <person name="Leys S.P."/>
            <person name="Kodjabachian L."/>
            <person name="Le Bivic A."/>
            <person name="Borchiellini C."/>
            <person name="Claverie J.M."/>
            <person name="Renard E."/>
        </authorList>
    </citation>
    <scope>NUCLEOTIDE SEQUENCE [LARGE SCALE GENOMIC DNA]</scope>
    <source>
        <strain evidence="8">SPO-2</strain>
    </source>
</reference>
<dbReference type="PRINTS" id="PR00889">
    <property type="entry name" value="CALPONIN"/>
</dbReference>
<dbReference type="InterPro" id="IPR001715">
    <property type="entry name" value="CH_dom"/>
</dbReference>
<evidence type="ECO:0000256" key="2">
    <source>
        <dbReference type="ARBA" id="ARBA00022737"/>
    </source>
</evidence>
<evidence type="ECO:0000313" key="8">
    <source>
        <dbReference type="EMBL" id="KAI6654859.1"/>
    </source>
</evidence>
<dbReference type="GO" id="GO:0005516">
    <property type="term" value="F:calmodulin binding"/>
    <property type="evidence" value="ECO:0007669"/>
    <property type="project" value="UniProtKB-KW"/>
</dbReference>
<dbReference type="EMBL" id="JAKMXF010000221">
    <property type="protein sequence ID" value="KAI6654859.1"/>
    <property type="molecule type" value="Genomic_DNA"/>
</dbReference>
<evidence type="ECO:0000256" key="1">
    <source>
        <dbReference type="ARBA" id="ARBA00009631"/>
    </source>
</evidence>
<evidence type="ECO:0000256" key="5">
    <source>
        <dbReference type="ARBA" id="ARBA00025109"/>
    </source>
</evidence>
<feature type="domain" description="Calponin-homology (CH)" evidence="7">
    <location>
        <begin position="24"/>
        <end position="129"/>
    </location>
</feature>
<dbReference type="PANTHER" id="PTHR47385">
    <property type="entry name" value="CALPONIN"/>
    <property type="match status" value="1"/>
</dbReference>
<dbReference type="GO" id="GO:0051015">
    <property type="term" value="F:actin filament binding"/>
    <property type="evidence" value="ECO:0007669"/>
    <property type="project" value="TreeGrafter"/>
</dbReference>
<dbReference type="Pfam" id="PF00402">
    <property type="entry name" value="Calponin"/>
    <property type="match status" value="1"/>
</dbReference>
<comment type="caution">
    <text evidence="8">The sequence shown here is derived from an EMBL/GenBank/DDBJ whole genome shotgun (WGS) entry which is preliminary data.</text>
</comment>
<keyword evidence="9" id="KW-1185">Reference proteome</keyword>
<comment type="function">
    <text evidence="5">Thin filament-associated protein that is implicated in the regulation and modulation of smooth muscle contraction. It is capable of binding to actin, calmodulin and tropomyosin. The interaction of calponin with actin inhibits the actomyosin Mg-ATPase activity.</text>
</comment>
<dbReference type="Gene3D" id="1.10.418.10">
    <property type="entry name" value="Calponin-like domain"/>
    <property type="match status" value="1"/>
</dbReference>
<dbReference type="GO" id="GO:0007015">
    <property type="term" value="P:actin filament organization"/>
    <property type="evidence" value="ECO:0007669"/>
    <property type="project" value="TreeGrafter"/>
</dbReference>
<accession>A0AAV7K2R5</accession>
<sequence>MAHRAEKSGIAADIQKKKMETYPFEDEAKAIAWIEAVIDESLEDNFHTWLKDGIVLCKLINEIAPGSVAKKFLKETSMPFKQMECVGVFLSAAKNYGVSEKDCFVTLDLFEANDLAQVIATLFALDRKAHKKGWDGPILSPKEADANVREFSEQTIIEGKKIIGLQAGSNTGASQSGMGAPGTRRHIN</sequence>
<evidence type="ECO:0000256" key="3">
    <source>
        <dbReference type="ARBA" id="ARBA00022860"/>
    </source>
</evidence>
<dbReference type="SMART" id="SM00033">
    <property type="entry name" value="CH"/>
    <property type="match status" value="1"/>
</dbReference>
<dbReference type="PROSITE" id="PS51122">
    <property type="entry name" value="CALPONIN_2"/>
    <property type="match status" value="1"/>
</dbReference>
<keyword evidence="3" id="KW-0112">Calmodulin-binding</keyword>
<evidence type="ECO:0000259" key="7">
    <source>
        <dbReference type="PROSITE" id="PS50021"/>
    </source>
</evidence>
<dbReference type="InterPro" id="IPR036872">
    <property type="entry name" value="CH_dom_sf"/>
</dbReference>
<dbReference type="Proteomes" id="UP001165289">
    <property type="component" value="Unassembled WGS sequence"/>
</dbReference>
<dbReference type="InterPro" id="IPR050606">
    <property type="entry name" value="Calponin-like"/>
</dbReference>
<dbReference type="GO" id="GO:0015629">
    <property type="term" value="C:actin cytoskeleton"/>
    <property type="evidence" value="ECO:0007669"/>
    <property type="project" value="TreeGrafter"/>
</dbReference>
<proteinExistence type="inferred from homology"/>
<dbReference type="PROSITE" id="PS50021">
    <property type="entry name" value="CH"/>
    <property type="match status" value="1"/>
</dbReference>
<comment type="similarity">
    <text evidence="1">Belongs to the calponin family.</text>
</comment>
<evidence type="ECO:0000256" key="6">
    <source>
        <dbReference type="SAM" id="MobiDB-lite"/>
    </source>
</evidence>
<dbReference type="InterPro" id="IPR000557">
    <property type="entry name" value="Calponin_repeat"/>
</dbReference>
<dbReference type="PANTHER" id="PTHR47385:SF14">
    <property type="entry name" value="TRANSGELIN"/>
    <property type="match status" value="1"/>
</dbReference>
<evidence type="ECO:0000256" key="4">
    <source>
        <dbReference type="ARBA" id="ARBA00023203"/>
    </source>
</evidence>
<keyword evidence="2" id="KW-0677">Repeat</keyword>
<dbReference type="Pfam" id="PF00307">
    <property type="entry name" value="CH"/>
    <property type="match status" value="1"/>
</dbReference>